<evidence type="ECO:0000256" key="3">
    <source>
        <dbReference type="ARBA" id="ARBA00022630"/>
    </source>
</evidence>
<dbReference type="GO" id="GO:0006071">
    <property type="term" value="P:glycerol metabolic process"/>
    <property type="evidence" value="ECO:0007669"/>
    <property type="project" value="UniProtKB-KW"/>
</dbReference>
<dbReference type="GO" id="GO:0004368">
    <property type="term" value="F:glycerol-3-phosphate dehydrogenase (quinone) activity"/>
    <property type="evidence" value="ECO:0007669"/>
    <property type="project" value="InterPro"/>
</dbReference>
<dbReference type="Pfam" id="PF01266">
    <property type="entry name" value="DAO"/>
    <property type="match status" value="1"/>
</dbReference>
<sequence length="534" mass="59968">MKRAELLKSATNNKREPWDVIIIGGGATGLGAALDAVSRGYKALVLEKSDFAKGTSSRSTKLVHGGVRYLAQGDIALVREALRERGLLQQNAPHLVQNEVFVIPGYKWWTKYYYTLGLTMYDLLSGKLSLGRSKPISREETIRRLPTIKKEGLRGGVIYHDGQFDDSRLSINLVQTIVEHGGVALNYVEVKGLIKDGNKISGVKALDRETGQTFELKAKSVINATGVFVDEIMKMDKDEHKEMVRPSQGVHLVLDKSFLPGEDAIMIPKTDDGRVLFAVPWHDKIVVGTTDTPLDEHSLEPVALEEEIEFILQTAQRYLAKKPTRDDVKSVFAGLRPLAAPQEGDTKTKEISRSHKLIVSESGLITITGGKWTTFRKMGEDTIDKAEKVNGIGERKSTSESMKIHGYEEETDYSNPFYFYGSDQNDVLQLAEEKVAWSENLHPKYAHIKAEVIWAARHEMARTVEDFLARRIRMLFLDAKAAIDMAPAVAELMAKELEYDEEWISSQIEEFTTLANRYLLKSYKPEILETNNSH</sequence>
<dbReference type="InterPro" id="IPR038299">
    <property type="entry name" value="DAO_C_sf"/>
</dbReference>
<dbReference type="AlphaFoldDB" id="A0A521EID2"/>
<dbReference type="Gene3D" id="1.10.8.870">
    <property type="entry name" value="Alpha-glycerophosphate oxidase, cap domain"/>
    <property type="match status" value="1"/>
</dbReference>
<keyword evidence="6" id="KW-0560">Oxidoreductase</keyword>
<dbReference type="InterPro" id="IPR031656">
    <property type="entry name" value="DAO_C"/>
</dbReference>
<dbReference type="PANTHER" id="PTHR11985">
    <property type="entry name" value="GLYCEROL-3-PHOSPHATE DEHYDROGENASE"/>
    <property type="match status" value="1"/>
</dbReference>
<dbReference type="Gene3D" id="3.50.50.60">
    <property type="entry name" value="FAD/NAD(P)-binding domain"/>
    <property type="match status" value="1"/>
</dbReference>
<dbReference type="GO" id="GO:0046168">
    <property type="term" value="P:glycerol-3-phosphate catabolic process"/>
    <property type="evidence" value="ECO:0007669"/>
    <property type="project" value="TreeGrafter"/>
</dbReference>
<dbReference type="SUPFAM" id="SSF51905">
    <property type="entry name" value="FAD/NAD(P)-binding domain"/>
    <property type="match status" value="1"/>
</dbReference>
<reference evidence="9 10" key="1">
    <citation type="submission" date="2017-05" db="EMBL/GenBank/DDBJ databases">
        <authorList>
            <person name="Varghese N."/>
            <person name="Submissions S."/>
        </authorList>
    </citation>
    <scope>NUCLEOTIDE SEQUENCE [LARGE SCALE GENOMIC DNA]</scope>
    <source>
        <strain evidence="9 10">DSM 21985</strain>
    </source>
</reference>
<dbReference type="PANTHER" id="PTHR11985:SF35">
    <property type="entry name" value="ANAEROBIC GLYCEROL-3-PHOSPHATE DEHYDROGENASE SUBUNIT A"/>
    <property type="match status" value="1"/>
</dbReference>
<organism evidence="9 10">
    <name type="scientific">Gracilimonas mengyeensis</name>
    <dbReference type="NCBI Taxonomy" id="1302730"/>
    <lineage>
        <taxon>Bacteria</taxon>
        <taxon>Pseudomonadati</taxon>
        <taxon>Balneolota</taxon>
        <taxon>Balneolia</taxon>
        <taxon>Balneolales</taxon>
        <taxon>Balneolaceae</taxon>
        <taxon>Gracilimonas</taxon>
    </lineage>
</organism>
<evidence type="ECO:0000256" key="5">
    <source>
        <dbReference type="ARBA" id="ARBA00022827"/>
    </source>
</evidence>
<evidence type="ECO:0000256" key="4">
    <source>
        <dbReference type="ARBA" id="ARBA00022798"/>
    </source>
</evidence>
<evidence type="ECO:0000259" key="7">
    <source>
        <dbReference type="Pfam" id="PF01266"/>
    </source>
</evidence>
<dbReference type="OrthoDB" id="9766796at2"/>
<evidence type="ECO:0000259" key="8">
    <source>
        <dbReference type="Pfam" id="PF16901"/>
    </source>
</evidence>
<feature type="domain" description="Alpha-glycerophosphate oxidase C-terminal" evidence="8">
    <location>
        <begin position="417"/>
        <end position="502"/>
    </location>
</feature>
<dbReference type="Pfam" id="PF16901">
    <property type="entry name" value="DAO_C"/>
    <property type="match status" value="1"/>
</dbReference>
<keyword evidence="10" id="KW-1185">Reference proteome</keyword>
<evidence type="ECO:0000256" key="2">
    <source>
        <dbReference type="ARBA" id="ARBA00007330"/>
    </source>
</evidence>
<name>A0A521EID2_9BACT</name>
<accession>A0A521EID2</accession>
<evidence type="ECO:0000313" key="9">
    <source>
        <dbReference type="EMBL" id="SMO83687.1"/>
    </source>
</evidence>
<feature type="domain" description="FAD dependent oxidoreductase" evidence="7">
    <location>
        <begin position="19"/>
        <end position="373"/>
    </location>
</feature>
<comment type="cofactor">
    <cofactor evidence="1">
        <name>FAD</name>
        <dbReference type="ChEBI" id="CHEBI:57692"/>
    </cofactor>
</comment>
<comment type="similarity">
    <text evidence="2">Belongs to the FAD-dependent glycerol-3-phosphate dehydrogenase family.</text>
</comment>
<protein>
    <submittedName>
        <fullName evidence="9">Glycerol-3-phosphate dehydrogenase</fullName>
    </submittedName>
</protein>
<keyword evidence="5" id="KW-0274">FAD</keyword>
<proteinExistence type="inferred from homology"/>
<gene>
    <name evidence="9" type="ORF">SAMN06265219_11270</name>
</gene>
<keyword evidence="4" id="KW-0319">Glycerol metabolism</keyword>
<keyword evidence="3" id="KW-0285">Flavoprotein</keyword>
<dbReference type="InterPro" id="IPR006076">
    <property type="entry name" value="FAD-dep_OxRdtase"/>
</dbReference>
<dbReference type="Proteomes" id="UP000317557">
    <property type="component" value="Unassembled WGS sequence"/>
</dbReference>
<evidence type="ECO:0000256" key="1">
    <source>
        <dbReference type="ARBA" id="ARBA00001974"/>
    </source>
</evidence>
<dbReference type="InterPro" id="IPR000447">
    <property type="entry name" value="G3P_DH_FAD-dep"/>
</dbReference>
<dbReference type="InterPro" id="IPR036188">
    <property type="entry name" value="FAD/NAD-bd_sf"/>
</dbReference>
<evidence type="ECO:0000313" key="10">
    <source>
        <dbReference type="Proteomes" id="UP000317557"/>
    </source>
</evidence>
<dbReference type="RefSeq" id="WP_142455222.1">
    <property type="nucleotide sequence ID" value="NZ_FXTP01000012.1"/>
</dbReference>
<evidence type="ECO:0000256" key="6">
    <source>
        <dbReference type="ARBA" id="ARBA00023002"/>
    </source>
</evidence>
<dbReference type="Gene3D" id="3.30.9.10">
    <property type="entry name" value="D-Amino Acid Oxidase, subunit A, domain 2"/>
    <property type="match status" value="1"/>
</dbReference>
<dbReference type="PRINTS" id="PR01001">
    <property type="entry name" value="FADG3PDH"/>
</dbReference>
<dbReference type="EMBL" id="FXTP01000012">
    <property type="protein sequence ID" value="SMO83687.1"/>
    <property type="molecule type" value="Genomic_DNA"/>
</dbReference>